<evidence type="ECO:0000256" key="16">
    <source>
        <dbReference type="PIRSR" id="PIRSR602129-50"/>
    </source>
</evidence>
<dbReference type="GO" id="GO:0005840">
    <property type="term" value="C:ribosome"/>
    <property type="evidence" value="ECO:0007669"/>
    <property type="project" value="InterPro"/>
</dbReference>
<dbReference type="Proteomes" id="UP000009138">
    <property type="component" value="Unassembled WGS sequence"/>
</dbReference>
<evidence type="ECO:0000256" key="13">
    <source>
        <dbReference type="ARBA" id="ARBA00038302"/>
    </source>
</evidence>
<evidence type="ECO:0000256" key="5">
    <source>
        <dbReference type="ARBA" id="ARBA00022692"/>
    </source>
</evidence>
<dbReference type="GO" id="GO:0019722">
    <property type="term" value="P:calcium-mediated signaling"/>
    <property type="evidence" value="ECO:0007669"/>
    <property type="project" value="EnsemblFungi"/>
</dbReference>
<dbReference type="AlphaFoldDB" id="I1CH68"/>
<dbReference type="GO" id="GO:0030170">
    <property type="term" value="F:pyridoxal phosphate binding"/>
    <property type="evidence" value="ECO:0007669"/>
    <property type="project" value="InterPro"/>
</dbReference>
<comment type="subcellular location">
    <subcellularLocation>
        <location evidence="2">Endoplasmic reticulum membrane</location>
        <topology evidence="2">Single-pass membrane protein</topology>
    </subcellularLocation>
</comment>
<dbReference type="Gene3D" id="6.10.140.2150">
    <property type="match status" value="1"/>
</dbReference>
<comment type="pathway">
    <text evidence="3">Lipid metabolism; sphingolipid metabolism.</text>
</comment>
<sequence>MFSTFFRRLNSVANKASVVKQPIQNIYRQVQTATHSDSSSLVQKLRDQLRYYAVVDITGRPFLVTKNDKVVVNRLKDVKVGDVIKLDKVRELGSKDYTLKGSPYVPENVFDIHATVIEHTKSATYKSPTLIRFSQISNDILDSRRLLHLKNIVFILVLLNCWGKFYNKVLVGGPVRAYYDLKAHVMKILFKQLRRLPSVKAKIDKELGGTIAEMEHSIMSKEEGCDIHLQLPSKGFTEEEVMKSLQKLSSLKRADWEGGKVSGSIYHGGEDLTRLLSEAYKIFAVANPLHPEIFPGIRRMEAESVAMVLSMYNAPATGCGTMTSGGTESILMACKTYRDMYKDLKGINYPEMVVPDTIHAAFMKAASYFNIKLVTVPVDPITLKVDLKRVSRAITKNTVMIAGSAVNFPHGIADDIVGLGKLAMKHNIGLHVDCCLGSFIMPFLEKAGLPTTPFDFRVEGVTSISCDTHKYGFAAKGSSIIMYRNSSIRKYQYFLYSQWTGGIYASPSIAGSRPGALIAGCWAALMHMGEDGYLNSCKQIIGARKIMQDGVLSIPQLHVKGDPIGPVLTFGANEPYNIYDIGDKLSTRGWNLSAVQNPAALHISVTLPWVNSAEQFVKDLRECVKELVDDPSSGNGATAAIYGTAASVPDKTILDDAAAGFIDLLYKA</sequence>
<evidence type="ECO:0000256" key="11">
    <source>
        <dbReference type="ARBA" id="ARBA00023136"/>
    </source>
</evidence>
<dbReference type="EMBL" id="CH476741">
    <property type="protein sequence ID" value="EIE87798.1"/>
    <property type="molecule type" value="Genomic_DNA"/>
</dbReference>
<keyword evidence="12 17" id="KW-0456">Lyase</keyword>
<protein>
    <recommendedName>
        <fullName evidence="14">sphinganine-1-phosphate aldolase</fullName>
        <ecNumber evidence="14">4.1.2.27</ecNumber>
    </recommendedName>
    <alternativeName>
        <fullName evidence="15">Sphingosine-1-phosphate aldolase</fullName>
    </alternativeName>
</protein>
<dbReference type="FunFam" id="3.40.640.10:FF:000020">
    <property type="entry name" value="sphingosine-1-phosphate lyase 1"/>
    <property type="match status" value="1"/>
</dbReference>
<dbReference type="PANTHER" id="PTHR42735">
    <property type="match status" value="1"/>
</dbReference>
<keyword evidence="5" id="KW-0812">Transmembrane</keyword>
<keyword evidence="11" id="KW-0472">Membrane</keyword>
<comment type="similarity">
    <text evidence="13">Belongs to the group II decarboxylase family. Sphingosine-1-phosphate lyase subfamily.</text>
</comment>
<comment type="cofactor">
    <cofactor evidence="1 16">
        <name>pyridoxal 5'-phosphate</name>
        <dbReference type="ChEBI" id="CHEBI:597326"/>
    </cofactor>
</comment>
<dbReference type="GO" id="GO:0009267">
    <property type="term" value="P:cellular response to starvation"/>
    <property type="evidence" value="ECO:0007669"/>
    <property type="project" value="EnsemblFungi"/>
</dbReference>
<dbReference type="OMA" id="FKDHQFT"/>
<dbReference type="SUPFAM" id="SSF53383">
    <property type="entry name" value="PLP-dependent transferases"/>
    <property type="match status" value="1"/>
</dbReference>
<dbReference type="RefSeq" id="XP_067523194.1">
    <property type="nucleotide sequence ID" value="XM_067667093.1"/>
</dbReference>
<dbReference type="InterPro" id="IPR028909">
    <property type="entry name" value="bL21-like"/>
</dbReference>
<dbReference type="GO" id="GO:0032541">
    <property type="term" value="C:cortical endoplasmic reticulum"/>
    <property type="evidence" value="ECO:0007669"/>
    <property type="project" value="EnsemblFungi"/>
</dbReference>
<dbReference type="OrthoDB" id="10254570at2759"/>
<evidence type="ECO:0000256" key="2">
    <source>
        <dbReference type="ARBA" id="ARBA00004389"/>
    </source>
</evidence>
<dbReference type="InterPro" id="IPR015422">
    <property type="entry name" value="PyrdxlP-dep_Trfase_small"/>
</dbReference>
<dbReference type="PANTHER" id="PTHR42735:SF6">
    <property type="entry name" value="SPHINGOSINE-1-PHOSPHATE LYASE 1"/>
    <property type="match status" value="1"/>
</dbReference>
<dbReference type="GO" id="GO:0005789">
    <property type="term" value="C:endoplasmic reticulum membrane"/>
    <property type="evidence" value="ECO:0007669"/>
    <property type="project" value="UniProtKB-SubCell"/>
</dbReference>
<dbReference type="VEuPathDB" id="FungiDB:RO3G_12509"/>
<keyword evidence="18" id="KW-1185">Reference proteome</keyword>
<dbReference type="InParanoid" id="I1CH68"/>
<dbReference type="InterPro" id="IPR036164">
    <property type="entry name" value="bL21-like_sf"/>
</dbReference>
<evidence type="ECO:0000256" key="14">
    <source>
        <dbReference type="ARBA" id="ARBA00038965"/>
    </source>
</evidence>
<dbReference type="Pfam" id="PF00282">
    <property type="entry name" value="Pyridoxal_deC"/>
    <property type="match status" value="1"/>
</dbReference>
<evidence type="ECO:0000313" key="18">
    <source>
        <dbReference type="Proteomes" id="UP000009138"/>
    </source>
</evidence>
<dbReference type="InterPro" id="IPR002129">
    <property type="entry name" value="PyrdxlP-dep_de-COase"/>
</dbReference>
<evidence type="ECO:0000256" key="7">
    <source>
        <dbReference type="ARBA" id="ARBA00022898"/>
    </source>
</evidence>
<keyword evidence="9" id="KW-1133">Transmembrane helix</keyword>
<dbReference type="GO" id="GO:0042802">
    <property type="term" value="F:identical protein binding"/>
    <property type="evidence" value="ECO:0007669"/>
    <property type="project" value="EnsemblFungi"/>
</dbReference>
<dbReference type="Gene3D" id="3.90.1150.10">
    <property type="entry name" value="Aspartate Aminotransferase, domain 1"/>
    <property type="match status" value="1"/>
</dbReference>
<keyword evidence="8" id="KW-0746">Sphingolipid metabolism</keyword>
<dbReference type="GO" id="GO:0097038">
    <property type="term" value="C:perinuclear endoplasmic reticulum"/>
    <property type="evidence" value="ECO:0007669"/>
    <property type="project" value="EnsemblFungi"/>
</dbReference>
<evidence type="ECO:0000256" key="1">
    <source>
        <dbReference type="ARBA" id="ARBA00001933"/>
    </source>
</evidence>
<dbReference type="SUPFAM" id="SSF141091">
    <property type="entry name" value="L21p-like"/>
    <property type="match status" value="1"/>
</dbReference>
<dbReference type="Pfam" id="PF00829">
    <property type="entry name" value="Ribosomal_L21p"/>
    <property type="match status" value="1"/>
</dbReference>
<dbReference type="GO" id="GO:0008117">
    <property type="term" value="F:sphinganine-1-phosphate aldolase activity"/>
    <property type="evidence" value="ECO:0007669"/>
    <property type="project" value="UniProtKB-EC"/>
</dbReference>
<evidence type="ECO:0000256" key="10">
    <source>
        <dbReference type="ARBA" id="ARBA00023098"/>
    </source>
</evidence>
<dbReference type="InterPro" id="IPR050477">
    <property type="entry name" value="GrpII_AminoAcid_Decarb"/>
</dbReference>
<dbReference type="GeneID" id="93619474"/>
<evidence type="ECO:0000256" key="6">
    <source>
        <dbReference type="ARBA" id="ARBA00022824"/>
    </source>
</evidence>
<keyword evidence="10" id="KW-0443">Lipid metabolism</keyword>
<proteinExistence type="inferred from homology"/>
<evidence type="ECO:0000256" key="12">
    <source>
        <dbReference type="ARBA" id="ARBA00023239"/>
    </source>
</evidence>
<evidence type="ECO:0000256" key="9">
    <source>
        <dbReference type="ARBA" id="ARBA00022989"/>
    </source>
</evidence>
<name>I1CH68_RHIO9</name>
<dbReference type="InterPro" id="IPR015424">
    <property type="entry name" value="PyrdxlP-dep_Trfase"/>
</dbReference>
<dbReference type="EC" id="4.1.2.27" evidence="14"/>
<dbReference type="Gene3D" id="3.40.640.10">
    <property type="entry name" value="Type I PLP-dependent aspartate aminotransferase-like (Major domain)"/>
    <property type="match status" value="1"/>
</dbReference>
<evidence type="ECO:0000256" key="4">
    <source>
        <dbReference type="ARBA" id="ARBA00004991"/>
    </source>
</evidence>
<dbReference type="eggNOG" id="KOG0453">
    <property type="taxonomic scope" value="Eukaryota"/>
</dbReference>
<dbReference type="GO" id="GO:0030149">
    <property type="term" value="P:sphingolipid catabolic process"/>
    <property type="evidence" value="ECO:0007669"/>
    <property type="project" value="TreeGrafter"/>
</dbReference>
<accession>I1CH68</accession>
<reference evidence="17 18" key="1">
    <citation type="journal article" date="2009" name="PLoS Genet.">
        <title>Genomic analysis of the basal lineage fungus Rhizopus oryzae reveals a whole-genome duplication.</title>
        <authorList>
            <person name="Ma L.-J."/>
            <person name="Ibrahim A.S."/>
            <person name="Skory C."/>
            <person name="Grabherr M.G."/>
            <person name="Burger G."/>
            <person name="Butler M."/>
            <person name="Elias M."/>
            <person name="Idnurm A."/>
            <person name="Lang B.F."/>
            <person name="Sone T."/>
            <person name="Abe A."/>
            <person name="Calvo S.E."/>
            <person name="Corrochano L.M."/>
            <person name="Engels R."/>
            <person name="Fu J."/>
            <person name="Hansberg W."/>
            <person name="Kim J.-M."/>
            <person name="Kodira C.D."/>
            <person name="Koehrsen M.J."/>
            <person name="Liu B."/>
            <person name="Miranda-Saavedra D."/>
            <person name="O'Leary S."/>
            <person name="Ortiz-Castellanos L."/>
            <person name="Poulter R."/>
            <person name="Rodriguez-Romero J."/>
            <person name="Ruiz-Herrera J."/>
            <person name="Shen Y.-Q."/>
            <person name="Zeng Q."/>
            <person name="Galagan J."/>
            <person name="Birren B.W."/>
            <person name="Cuomo C.A."/>
            <person name="Wickes B.L."/>
        </authorList>
    </citation>
    <scope>NUCLEOTIDE SEQUENCE [LARGE SCALE GENOMIC DNA]</scope>
    <source>
        <strain evidence="18">RA 99-880 / ATCC MYA-4621 / FGSC 9543 / NRRL 43880</strain>
    </source>
</reference>
<dbReference type="eggNOG" id="KOG1383">
    <property type="taxonomic scope" value="Eukaryota"/>
</dbReference>
<dbReference type="GO" id="GO:0019752">
    <property type="term" value="P:carboxylic acid metabolic process"/>
    <property type="evidence" value="ECO:0007669"/>
    <property type="project" value="InterPro"/>
</dbReference>
<dbReference type="InterPro" id="IPR015421">
    <property type="entry name" value="PyrdxlP-dep_Trfase_major"/>
</dbReference>
<evidence type="ECO:0000313" key="17">
    <source>
        <dbReference type="EMBL" id="EIE87798.1"/>
    </source>
</evidence>
<evidence type="ECO:0000256" key="3">
    <source>
        <dbReference type="ARBA" id="ARBA00004760"/>
    </source>
</evidence>
<evidence type="ECO:0000256" key="8">
    <source>
        <dbReference type="ARBA" id="ARBA00022919"/>
    </source>
</evidence>
<evidence type="ECO:0000256" key="15">
    <source>
        <dbReference type="ARBA" id="ARBA00042568"/>
    </source>
</evidence>
<gene>
    <name evidence="17" type="ORF">RO3G_12509</name>
</gene>
<keyword evidence="7 16" id="KW-0663">Pyridoxal phosphate</keyword>
<organism evidence="17 18">
    <name type="scientific">Rhizopus delemar (strain RA 99-880 / ATCC MYA-4621 / FGSC 9543 / NRRL 43880)</name>
    <name type="common">Mucormycosis agent</name>
    <name type="synonym">Rhizopus arrhizus var. delemar</name>
    <dbReference type="NCBI Taxonomy" id="246409"/>
    <lineage>
        <taxon>Eukaryota</taxon>
        <taxon>Fungi</taxon>
        <taxon>Fungi incertae sedis</taxon>
        <taxon>Mucoromycota</taxon>
        <taxon>Mucoromycotina</taxon>
        <taxon>Mucoromycetes</taxon>
        <taxon>Mucorales</taxon>
        <taxon>Mucorineae</taxon>
        <taxon>Rhizopodaceae</taxon>
        <taxon>Rhizopus</taxon>
    </lineage>
</organism>
<dbReference type="STRING" id="246409.I1CH68"/>
<comment type="pathway">
    <text evidence="4">Sphingolipid metabolism.</text>
</comment>
<keyword evidence="6" id="KW-0256">Endoplasmic reticulum</keyword>
<feature type="modified residue" description="N6-(pyridoxal phosphate)lysine" evidence="16">
    <location>
        <position position="470"/>
    </location>
</feature>